<dbReference type="InterPro" id="IPR001584">
    <property type="entry name" value="Integrase_cat-core"/>
</dbReference>
<dbReference type="PROSITE" id="PS50878">
    <property type="entry name" value="RT_POL"/>
    <property type="match status" value="2"/>
</dbReference>
<dbReference type="FunFam" id="3.30.420.10:FF:000032">
    <property type="entry name" value="Retrovirus-related Pol polyprotein from transposon 297-like Protein"/>
    <property type="match status" value="2"/>
</dbReference>
<dbReference type="SUPFAM" id="SSF50630">
    <property type="entry name" value="Acid proteases"/>
    <property type="match status" value="2"/>
</dbReference>
<evidence type="ECO:0000256" key="10">
    <source>
        <dbReference type="ARBA" id="ARBA00022884"/>
    </source>
</evidence>
<dbReference type="GO" id="GO:0006508">
    <property type="term" value="P:proteolysis"/>
    <property type="evidence" value="ECO:0007669"/>
    <property type="project" value="UniProtKB-KW"/>
</dbReference>
<dbReference type="GO" id="GO:0004190">
    <property type="term" value="F:aspartic-type endopeptidase activity"/>
    <property type="evidence" value="ECO:0007669"/>
    <property type="project" value="UniProtKB-KW"/>
</dbReference>
<evidence type="ECO:0000259" key="20">
    <source>
        <dbReference type="PROSITE" id="PS50994"/>
    </source>
</evidence>
<keyword evidence="21" id="KW-1185">Reference proteome</keyword>
<dbReference type="Pfam" id="PF17919">
    <property type="entry name" value="RT_RNaseH_2"/>
    <property type="match status" value="2"/>
</dbReference>
<dbReference type="Gene3D" id="3.10.10.10">
    <property type="entry name" value="HIV Type 1 Reverse Transcriptase, subunit A, domain 1"/>
    <property type="match status" value="2"/>
</dbReference>
<feature type="domain" description="Reverse transcriptase" evidence="19">
    <location>
        <begin position="2070"/>
        <end position="2249"/>
    </location>
</feature>
<keyword evidence="14" id="KW-0511">Multifunctional enzyme</keyword>
<evidence type="ECO:0000256" key="9">
    <source>
        <dbReference type="ARBA" id="ARBA00022842"/>
    </source>
</evidence>
<dbReference type="InterPro" id="IPR043128">
    <property type="entry name" value="Rev_trsase/Diguanyl_cyclase"/>
</dbReference>
<name>A0AAF5CZB9_STRER</name>
<keyword evidence="4" id="KW-0548">Nucleotidyltransferase</keyword>
<feature type="transmembrane region" description="Helical" evidence="17">
    <location>
        <begin position="2862"/>
        <end position="2881"/>
    </location>
</feature>
<feature type="domain" description="Integrase catalytic" evidence="20">
    <location>
        <begin position="2572"/>
        <end position="2732"/>
    </location>
</feature>
<feature type="domain" description="CCHC-type" evidence="18">
    <location>
        <begin position="1746"/>
        <end position="1761"/>
    </location>
</feature>
<dbReference type="SUPFAM" id="SSF53098">
    <property type="entry name" value="Ribonuclease H-like"/>
    <property type="match status" value="2"/>
</dbReference>
<protein>
    <recommendedName>
        <fullName evidence="1">RNA-directed DNA polymerase</fullName>
        <ecNumber evidence="1">2.7.7.49</ecNumber>
    </recommendedName>
</protein>
<dbReference type="PANTHER" id="PTHR37984">
    <property type="entry name" value="PROTEIN CBG26694"/>
    <property type="match status" value="1"/>
</dbReference>
<evidence type="ECO:0000256" key="2">
    <source>
        <dbReference type="ARBA" id="ARBA00022670"/>
    </source>
</evidence>
<dbReference type="GO" id="GO:0003723">
    <property type="term" value="F:RNA binding"/>
    <property type="evidence" value="ECO:0007669"/>
    <property type="project" value="UniProtKB-KW"/>
</dbReference>
<keyword evidence="12" id="KW-0695">RNA-directed DNA polymerase</keyword>
<evidence type="ECO:0000256" key="3">
    <source>
        <dbReference type="ARBA" id="ARBA00022679"/>
    </source>
</evidence>
<dbReference type="Pfam" id="PF13975">
    <property type="entry name" value="gag-asp_proteas"/>
    <property type="match status" value="2"/>
</dbReference>
<dbReference type="InterPro" id="IPR041577">
    <property type="entry name" value="RT_RNaseH_2"/>
</dbReference>
<evidence type="ECO:0000256" key="12">
    <source>
        <dbReference type="ARBA" id="ARBA00022918"/>
    </source>
</evidence>
<evidence type="ECO:0000256" key="6">
    <source>
        <dbReference type="ARBA" id="ARBA00022750"/>
    </source>
</evidence>
<dbReference type="GO" id="GO:0003677">
    <property type="term" value="F:DNA binding"/>
    <property type="evidence" value="ECO:0007669"/>
    <property type="project" value="UniProtKB-KW"/>
</dbReference>
<dbReference type="InterPro" id="IPR050951">
    <property type="entry name" value="Retrovirus_Pol_polyprotein"/>
</dbReference>
<proteinExistence type="predicted"/>
<dbReference type="InterPro" id="IPR036875">
    <property type="entry name" value="Znf_CCHC_sf"/>
</dbReference>
<feature type="region of interest" description="Disordered" evidence="16">
    <location>
        <begin position="292"/>
        <end position="311"/>
    </location>
</feature>
<evidence type="ECO:0000259" key="18">
    <source>
        <dbReference type="PROSITE" id="PS50158"/>
    </source>
</evidence>
<evidence type="ECO:0000313" key="21">
    <source>
        <dbReference type="Proteomes" id="UP000035681"/>
    </source>
</evidence>
<keyword evidence="9" id="KW-0460">Magnesium</keyword>
<dbReference type="InterPro" id="IPR036397">
    <property type="entry name" value="RNaseH_sf"/>
</dbReference>
<evidence type="ECO:0000256" key="14">
    <source>
        <dbReference type="ARBA" id="ARBA00023268"/>
    </source>
</evidence>
<keyword evidence="10" id="KW-0694">RNA-binding</keyword>
<dbReference type="InterPro" id="IPR012337">
    <property type="entry name" value="RNaseH-like_sf"/>
</dbReference>
<dbReference type="InterPro" id="IPR021109">
    <property type="entry name" value="Peptidase_aspartic_dom_sf"/>
</dbReference>
<dbReference type="Proteomes" id="UP000035681">
    <property type="component" value="Unplaced"/>
</dbReference>
<dbReference type="Pfam" id="PF17921">
    <property type="entry name" value="Integrase_H2C2"/>
    <property type="match status" value="2"/>
</dbReference>
<dbReference type="InterPro" id="IPR043502">
    <property type="entry name" value="DNA/RNA_pol_sf"/>
</dbReference>
<sequence length="2902" mass="335649">FEIVLRVSKLSKNLGVLGHQSHTRQISKLELLENCEEFVNKSEFEQARLREIWVTLETVSEGLEERELLDLTLAAIPFYTDNNKKKIEVVKNLLDIYKLGINRSIVDDSKIDDSEFDDMSITGMATGSSWRSIEIFDTRSGKSFKKWIEILNDYFIVDNLTDDGAKKAAMRTRLDEEAREFLKANPENVTGTYEQCVALLCEKYNGEKAKEAACMRARVYRIDMREEKIYESIVAYGELLATTSDLKGEELLRYQINMVHDKLEPYYELWNKLVLQTWKPWKLISQRRGERKMSLRSDNKRDKNSRERRFSQGDKLPITTVRCFNCNQTGHYKNKCPLSTGERSKVNSKRADISVENQVSDKDIIMETNKMLKLMLENQVFNRGYVIGSNKFDKYKCDDIQVIDKVIDKGDVIKEKVKDIDINKSDEIDTILRTAKKPYEFYIAIECIDGMMLTGLIDTGATRSIMKKSTAMRCGYKDKEECKTKIVLADGTIRKALGDLETEITIIPGIKVKCLVAVVNDDELKDDRYSMIVGSDILRATAAILNFGNQTILMCGREVPHVSEKKKEPMVKLQAIKAEDDAETYISELKEEFKDIISQGKNDLGECTIMAPEFELTDKEPPKIPRYPTPFSKREAIMDQIKAWKESNVIVEDKFVKWIMNIVLVPKPDGSDRICLDSRPLNSRLIGFDYKTPTLKDKANILNGATYYTTLDLVQYFNQIKVTEESSKYLGFRAPDNTTYRFVRLPFGIKHATAISQRIIDLVLQNIESAFSYVDDICIATKGDLKQHFERVKQVMDRLRQHKLKINFSKCQFACKEIQYLGFLFSKEGQVPSPIAVEAILCFPRPRNLKSLRRFLGKVNFYRSHIPNLAKLEVVLTNLLKKEKTHFLWDKECEKSFSQIKKQLVRACKLNLPDESKEYIIHCDASADSYAAALMQESSTGLKPIGFYSKRLTDRKTTIPAIELELRCLASSLSYFRQWIFGKKVLVLTDHRPLKQVVEKNCERHLLRFIRIIKEYDVEIEYLPGSRNVVADCLSRAYLRRTNIEQVSESSEEDEEQEADVEEFVEVDQTQQKAPDESKVKRNLTEEEKVEYMEAVHTNLGHGCFRKCFPLLSKRVYWKEMCNDLKNFISRCPNCLKRNPVYKAKLPYKIIEASYPLERISVDVMGPFKRSENENCHVLGVVDILSKYIILEPMVDCKAETIAKTLKNCLFYRIAIPKEIKTDNAKYFVSGVVKDVMDEFGVKLVHSTAMHHEGSSIIERVFRSVQNMIAKLIKDNDYLRWDELLKPAAYFYNQQVHCTTGRSPHSIMFGWNAPLTIDLKKEEDLSYIVEYNSDLLERKASFEITRKIIQAERKHLNQKHNLESKEPTRVKDIRDGTYVYIKKPVIGPDVVGKFTSRWREGYRVLRREGDCFWVTKGRGRPMKVFMDYVKIDTGKDSQIVLRVSKLSKNLGVLGEFEQARLREIWVTLETVSEGLEERELLDLTLAAIPFYTDNNKKKIEVVKNLLDIYKLGINRSIVDDSKIDDSEFDDMSITGMATGSSWRSIEIFDTRSGKSFKKWIEILNDYFIVDNLTDDGAKKAAMRTRLDEEAREFLKANPENVTGTYEQCVALLCEKYNGEKAKEAACMRARVYRIDMREEKIYESIVAYGELLATTSDLKGEELLRYQINMVHDKLEPYYELWNKLLNNNKYHSLIECAADMEATWKLISQRRGERKISLRSDNKRDKNSRERRFSQGDKLPITTVRCFNCNQTGHYKNKCPLSTGERSKVNSKRADISVENQVSDKDIIMETNKMLKLMLENQVFNRGYVIGSNKFDKYKCDDIQVIDKVIDKGDVIKEKVKDIDINKSDEIDTILRTAKKPYEFYIAIECIDGMMLTGLIDTGATRSIMKKSTAMRCGYKDKEECKTKIVLADGTIRKALGDLETEITIIPGIKVKCLVAVVNDDELKDDRYSMIVGSDILRATAAILNFGNQTILMCGREVPHVSEKKKEPMVKLQAIKAEDDAETYISELKEEFKDIISQGKNDLGECTIMAPEFELTDKEPPKIPRYPTPFSKREAIMDQIKAWKESNVIVEDKFVKWIMNIVLVPKPDGSDRICLDSRPLNSRLIGFDYKTPTLKDKANILNGATYYTTLDLVQYFNQIKVTEESSKYLGFRAPDNTTYRFVRLPFGIKHATAISQRIIDLVLQNIESAFSYVDDICIATKGDLKQHFERVKQVMDRLRQHKLKINFSKCQFACKEIQYLGFLRSSSKSYSCRSYIMFSRPRNLKSLRRFLGKVNFYRSHIPNLAKLEVVLTNLLKKEKTHFLWDKECEKSFSQIKKQLVRACKLNLPDESKEYIIHCDASADSYAAALMQESSTGLKPIGFYSKRLTDRKTTIPAIELELRCLASSLSYFRQWIFGKKVLVLTDHRPLKQVVEKNCERHLLRFIRIIKEYDVEIEYLPGSRNVVADCLSRAYLRRTNIEQVSESSEEDEEQEADVEEFVEVDQTQQKAPDESKVKRNLTEEEKVEYMEAVHTNLGHGCFRKCFPLLSKRVYWKEMCNDLKNFISRCPNCLKRNPVYKAKLPYKIIEASYPLERISVDVMGPFKRSENENCHVLGVVDILSKYIILEPMVDCKAETIAKTLKNCLFYRIAIPKEIKTDNAKYFVSGVVKDVMDEFGVKLVHSTAMHHEGSSIIERVFRSVQNMIAKLIKDNDYLRWDELLKPAAYFYNQQVHCTTGRSPHSIMFGWNAPLTIDLKKEEDLSYIVEYNSDLLERKASFEITRKIIQAERKHLNQKHNLESKEPTRVKDIRDGTYVYIKKPVIGPDVVGKFTSQWREGYRVLRREGDCFWVTKGRGRPMKVFMDYVKIDTGKDSQFHHFFNLIACFYNFVFLGFEIVLRVSKLSKNLGVLGNGCANFNF</sequence>
<dbReference type="PROSITE" id="PS50994">
    <property type="entry name" value="INTEGRASE"/>
    <property type="match status" value="2"/>
</dbReference>
<dbReference type="Gene3D" id="3.30.420.10">
    <property type="entry name" value="Ribonuclease H-like superfamily/Ribonuclease H"/>
    <property type="match status" value="2"/>
</dbReference>
<dbReference type="PROSITE" id="PS00141">
    <property type="entry name" value="ASP_PROTEASE"/>
    <property type="match status" value="2"/>
</dbReference>
<feature type="region of interest" description="Disordered" evidence="16">
    <location>
        <begin position="2467"/>
        <end position="2501"/>
    </location>
</feature>
<organism evidence="21 22">
    <name type="scientific">Strongyloides stercoralis</name>
    <name type="common">Threadworm</name>
    <dbReference type="NCBI Taxonomy" id="6248"/>
    <lineage>
        <taxon>Eukaryota</taxon>
        <taxon>Metazoa</taxon>
        <taxon>Ecdysozoa</taxon>
        <taxon>Nematoda</taxon>
        <taxon>Chromadorea</taxon>
        <taxon>Rhabditida</taxon>
        <taxon>Tylenchina</taxon>
        <taxon>Panagrolaimomorpha</taxon>
        <taxon>Strongyloidoidea</taxon>
        <taxon>Strongyloididae</taxon>
        <taxon>Strongyloides</taxon>
    </lineage>
</organism>
<dbReference type="GO" id="GO:0042575">
    <property type="term" value="C:DNA polymerase complex"/>
    <property type="evidence" value="ECO:0007669"/>
    <property type="project" value="UniProtKB-ARBA"/>
</dbReference>
<dbReference type="SUPFAM" id="SSF56672">
    <property type="entry name" value="DNA/RNA polymerases"/>
    <property type="match status" value="2"/>
</dbReference>
<dbReference type="InterPro" id="IPR000477">
    <property type="entry name" value="RT_dom"/>
</dbReference>
<dbReference type="WBParaSite" id="TCONS_00004340.p1">
    <property type="protein sequence ID" value="TCONS_00004340.p1"/>
    <property type="gene ID" value="XLOC_001662"/>
</dbReference>
<evidence type="ECO:0000256" key="16">
    <source>
        <dbReference type="SAM" id="MobiDB-lite"/>
    </source>
</evidence>
<feature type="domain" description="Reverse transcriptase" evidence="19">
    <location>
        <begin position="646"/>
        <end position="825"/>
    </location>
</feature>
<evidence type="ECO:0000256" key="8">
    <source>
        <dbReference type="ARBA" id="ARBA00022801"/>
    </source>
</evidence>
<keyword evidence="6" id="KW-0064">Aspartyl protease</keyword>
<feature type="compositionally biased region" description="Acidic residues" evidence="16">
    <location>
        <begin position="1050"/>
        <end position="1066"/>
    </location>
</feature>
<dbReference type="GO" id="GO:0015074">
    <property type="term" value="P:DNA integration"/>
    <property type="evidence" value="ECO:0007669"/>
    <property type="project" value="UniProtKB-KW"/>
</dbReference>
<dbReference type="GO" id="GO:0019899">
    <property type="term" value="F:enzyme binding"/>
    <property type="evidence" value="ECO:0007669"/>
    <property type="project" value="UniProtKB-ARBA"/>
</dbReference>
<dbReference type="Gene3D" id="2.40.70.10">
    <property type="entry name" value="Acid Proteases"/>
    <property type="match status" value="2"/>
</dbReference>
<keyword evidence="17" id="KW-1133">Transmembrane helix</keyword>
<keyword evidence="15" id="KW-0479">Metal-binding</keyword>
<evidence type="ECO:0000256" key="15">
    <source>
        <dbReference type="PROSITE-ProRule" id="PRU00047"/>
    </source>
</evidence>
<dbReference type="CDD" id="cd01647">
    <property type="entry name" value="RT_LTR"/>
    <property type="match status" value="2"/>
</dbReference>
<dbReference type="SUPFAM" id="SSF57756">
    <property type="entry name" value="Retrovirus zinc finger-like domains"/>
    <property type="match status" value="2"/>
</dbReference>
<dbReference type="CDD" id="cd09274">
    <property type="entry name" value="RNase_HI_RT_Ty3"/>
    <property type="match status" value="2"/>
</dbReference>
<keyword evidence="17" id="KW-0812">Transmembrane</keyword>
<dbReference type="Pfam" id="PF00078">
    <property type="entry name" value="RVT_1"/>
    <property type="match status" value="2"/>
</dbReference>
<evidence type="ECO:0000256" key="11">
    <source>
        <dbReference type="ARBA" id="ARBA00022908"/>
    </source>
</evidence>
<evidence type="ECO:0000256" key="1">
    <source>
        <dbReference type="ARBA" id="ARBA00012493"/>
    </source>
</evidence>
<evidence type="ECO:0000256" key="17">
    <source>
        <dbReference type="SAM" id="Phobius"/>
    </source>
</evidence>
<dbReference type="PANTHER" id="PTHR37984:SF5">
    <property type="entry name" value="PROTEIN NYNRIN-LIKE"/>
    <property type="match status" value="1"/>
</dbReference>
<keyword evidence="8" id="KW-0378">Hydrolase</keyword>
<evidence type="ECO:0000256" key="5">
    <source>
        <dbReference type="ARBA" id="ARBA00022722"/>
    </source>
</evidence>
<keyword evidence="3" id="KW-0808">Transferase</keyword>
<dbReference type="InterPro" id="IPR041588">
    <property type="entry name" value="Integrase_H2C2"/>
</dbReference>
<dbReference type="FunFam" id="3.30.70.270:FF:000020">
    <property type="entry name" value="Transposon Tf2-6 polyprotein-like Protein"/>
    <property type="match status" value="2"/>
</dbReference>
<evidence type="ECO:0000256" key="4">
    <source>
        <dbReference type="ARBA" id="ARBA00022695"/>
    </source>
</evidence>
<dbReference type="EC" id="2.7.7.49" evidence="1"/>
<evidence type="ECO:0000313" key="22">
    <source>
        <dbReference type="WBParaSite" id="TCONS_00004340.p1"/>
    </source>
</evidence>
<dbReference type="Gene3D" id="4.10.60.10">
    <property type="entry name" value="Zinc finger, CCHC-type"/>
    <property type="match status" value="2"/>
</dbReference>
<dbReference type="InterPro" id="IPR001878">
    <property type="entry name" value="Znf_CCHC"/>
</dbReference>
<dbReference type="GO" id="GO:0004519">
    <property type="term" value="F:endonuclease activity"/>
    <property type="evidence" value="ECO:0007669"/>
    <property type="project" value="UniProtKB-KW"/>
</dbReference>
<dbReference type="GO" id="GO:0008270">
    <property type="term" value="F:zinc ion binding"/>
    <property type="evidence" value="ECO:0007669"/>
    <property type="project" value="UniProtKB-KW"/>
</dbReference>
<keyword evidence="13" id="KW-0238">DNA-binding</keyword>
<keyword evidence="17" id="KW-0472">Membrane</keyword>
<dbReference type="Gene3D" id="1.10.340.70">
    <property type="match status" value="2"/>
</dbReference>
<feature type="compositionally biased region" description="Acidic residues" evidence="16">
    <location>
        <begin position="2470"/>
        <end position="2486"/>
    </location>
</feature>
<feature type="domain" description="CCHC-type" evidence="18">
    <location>
        <begin position="322"/>
        <end position="337"/>
    </location>
</feature>
<dbReference type="SMART" id="SM00343">
    <property type="entry name" value="ZnF_C2HC"/>
    <property type="match status" value="2"/>
</dbReference>
<accession>A0AAF5CZB9</accession>
<keyword evidence="2" id="KW-0645">Protease</keyword>
<reference evidence="22" key="1">
    <citation type="submission" date="2024-02" db="UniProtKB">
        <authorList>
            <consortium name="WormBaseParasite"/>
        </authorList>
    </citation>
    <scope>IDENTIFICATION</scope>
</reference>
<feature type="region of interest" description="Disordered" evidence="16">
    <location>
        <begin position="1047"/>
        <end position="1081"/>
    </location>
</feature>
<dbReference type="PROSITE" id="PS50158">
    <property type="entry name" value="ZF_CCHC"/>
    <property type="match status" value="2"/>
</dbReference>
<keyword evidence="7" id="KW-0255">Endonuclease</keyword>
<evidence type="ECO:0000259" key="19">
    <source>
        <dbReference type="PROSITE" id="PS50878"/>
    </source>
</evidence>
<dbReference type="Gene3D" id="3.30.70.270">
    <property type="match status" value="4"/>
</dbReference>
<keyword evidence="5" id="KW-0540">Nuclease</keyword>
<dbReference type="Pfam" id="PF00098">
    <property type="entry name" value="zf-CCHC"/>
    <property type="match status" value="2"/>
</dbReference>
<feature type="domain" description="Integrase catalytic" evidence="20">
    <location>
        <begin position="1152"/>
        <end position="1312"/>
    </location>
</feature>
<dbReference type="GO" id="GO:0003964">
    <property type="term" value="F:RNA-directed DNA polymerase activity"/>
    <property type="evidence" value="ECO:0007669"/>
    <property type="project" value="UniProtKB-KW"/>
</dbReference>
<dbReference type="InterPro" id="IPR001969">
    <property type="entry name" value="Aspartic_peptidase_AS"/>
</dbReference>
<keyword evidence="15" id="KW-0862">Zinc</keyword>
<keyword evidence="15" id="KW-0863">Zinc-finger</keyword>
<keyword evidence="11" id="KW-0229">DNA integration</keyword>
<evidence type="ECO:0000256" key="7">
    <source>
        <dbReference type="ARBA" id="ARBA00022759"/>
    </source>
</evidence>
<evidence type="ECO:0000256" key="13">
    <source>
        <dbReference type="ARBA" id="ARBA00023125"/>
    </source>
</evidence>